<dbReference type="GO" id="GO:0005829">
    <property type="term" value="C:cytosol"/>
    <property type="evidence" value="ECO:0007669"/>
    <property type="project" value="TreeGrafter"/>
</dbReference>
<sequence length="160" mass="17173">MASLAQPPAASGNGTFEIIAFRISNQEFCVRTTTIREIRGWAPSTPVPHSPPDIVGVINLRGSVIPIIDLAYKLGMRSTEATERSAIVVAEVHDMVLGLVVDGVSDILTIRAGQVQPVPEISTSFDRSVAEGIITHDSGMICFLSLSRLFQRSDLETIAA</sequence>
<gene>
    <name evidence="2" type="ORF">A4A59_33950</name>
</gene>
<name>A0A154I8X6_RHILE</name>
<feature type="domain" description="CheW-like" evidence="1">
    <location>
        <begin position="15"/>
        <end position="155"/>
    </location>
</feature>
<evidence type="ECO:0000313" key="2">
    <source>
        <dbReference type="EMBL" id="KZA96861.1"/>
    </source>
</evidence>
<dbReference type="EMBL" id="LVYU01000146">
    <property type="protein sequence ID" value="KZA96861.1"/>
    <property type="molecule type" value="Genomic_DNA"/>
</dbReference>
<evidence type="ECO:0000259" key="1">
    <source>
        <dbReference type="PROSITE" id="PS50851"/>
    </source>
</evidence>
<dbReference type="Gene3D" id="2.40.50.180">
    <property type="entry name" value="CheA-289, Domain 4"/>
    <property type="match status" value="1"/>
</dbReference>
<dbReference type="PROSITE" id="PS50851">
    <property type="entry name" value="CHEW"/>
    <property type="match status" value="1"/>
</dbReference>
<protein>
    <submittedName>
        <fullName evidence="2">Chemotaxis protein CheW</fullName>
    </submittedName>
</protein>
<dbReference type="AlphaFoldDB" id="A0A154I8X6"/>
<dbReference type="Pfam" id="PF01584">
    <property type="entry name" value="CheW"/>
    <property type="match status" value="1"/>
</dbReference>
<organism evidence="2">
    <name type="scientific">Rhizobium leguminosarum</name>
    <dbReference type="NCBI Taxonomy" id="384"/>
    <lineage>
        <taxon>Bacteria</taxon>
        <taxon>Pseudomonadati</taxon>
        <taxon>Pseudomonadota</taxon>
        <taxon>Alphaproteobacteria</taxon>
        <taxon>Hyphomicrobiales</taxon>
        <taxon>Rhizobiaceae</taxon>
        <taxon>Rhizobium/Agrobacterium group</taxon>
        <taxon>Rhizobium</taxon>
    </lineage>
</organism>
<dbReference type="SUPFAM" id="SSF50341">
    <property type="entry name" value="CheW-like"/>
    <property type="match status" value="1"/>
</dbReference>
<dbReference type="InterPro" id="IPR039315">
    <property type="entry name" value="CheW"/>
</dbReference>
<dbReference type="GO" id="GO:0007165">
    <property type="term" value="P:signal transduction"/>
    <property type="evidence" value="ECO:0007669"/>
    <property type="project" value="InterPro"/>
</dbReference>
<reference evidence="2" key="1">
    <citation type="submission" date="2016-03" db="EMBL/GenBank/DDBJ databases">
        <title>Microsymbionts genomes from the relict species Vavilovia formosa.</title>
        <authorList>
            <person name="Chirak E."/>
            <person name="Kimeklis A."/>
            <person name="Kopat V."/>
            <person name="Andronov E."/>
        </authorList>
    </citation>
    <scope>NUCLEOTIDE SEQUENCE [LARGE SCALE GENOMIC DNA]</scope>
    <source>
        <strain evidence="2">Vaf12</strain>
    </source>
</reference>
<dbReference type="Gene3D" id="2.30.30.40">
    <property type="entry name" value="SH3 Domains"/>
    <property type="match status" value="1"/>
</dbReference>
<dbReference type="PANTHER" id="PTHR22617:SF23">
    <property type="entry name" value="CHEMOTAXIS PROTEIN CHEW"/>
    <property type="match status" value="1"/>
</dbReference>
<dbReference type="CDD" id="cd00732">
    <property type="entry name" value="CheW"/>
    <property type="match status" value="1"/>
</dbReference>
<dbReference type="InterPro" id="IPR036061">
    <property type="entry name" value="CheW-like_dom_sf"/>
</dbReference>
<dbReference type="SMART" id="SM00260">
    <property type="entry name" value="CheW"/>
    <property type="match status" value="1"/>
</dbReference>
<dbReference type="PANTHER" id="PTHR22617">
    <property type="entry name" value="CHEMOTAXIS SENSOR HISTIDINE KINASE-RELATED"/>
    <property type="match status" value="1"/>
</dbReference>
<dbReference type="GO" id="GO:0006935">
    <property type="term" value="P:chemotaxis"/>
    <property type="evidence" value="ECO:0007669"/>
    <property type="project" value="InterPro"/>
</dbReference>
<accession>A0A154I8X6</accession>
<dbReference type="InterPro" id="IPR002545">
    <property type="entry name" value="CheW-lke_dom"/>
</dbReference>
<comment type="caution">
    <text evidence="2">The sequence shown here is derived from an EMBL/GenBank/DDBJ whole genome shotgun (WGS) entry which is preliminary data.</text>
</comment>
<dbReference type="RefSeq" id="WP_062945121.1">
    <property type="nucleotide sequence ID" value="NZ_CP171845.1"/>
</dbReference>
<proteinExistence type="predicted"/>